<evidence type="ECO:0000259" key="9">
    <source>
        <dbReference type="Pfam" id="PF18565"/>
    </source>
</evidence>
<dbReference type="STRING" id="400682.A0A1X7UFL9"/>
<dbReference type="AlphaFoldDB" id="A0A1X7UFL9"/>
<dbReference type="SUPFAM" id="SSF49785">
    <property type="entry name" value="Galactose-binding domain-like"/>
    <property type="match status" value="1"/>
</dbReference>
<dbReference type="InterPro" id="IPR032311">
    <property type="entry name" value="DUF4982"/>
</dbReference>
<dbReference type="Proteomes" id="UP000007879">
    <property type="component" value="Unassembled WGS sequence"/>
</dbReference>
<feature type="region of interest" description="Disordered" evidence="4">
    <location>
        <begin position="126"/>
        <end position="148"/>
    </location>
</feature>
<sequence>MKQIVTLLLLSLLSQTSLSSSLPNLELIKNGVDPNREVINFDFAWRFQLGGDNTGTTSCPETDFPKNLSGVECRGLRSASTAASADECRGECCSNIMCAIWQYADTKGCWIGESTDCNHTSSIWVGGGRETPAKPPPPATNGRTSRDFDDSNWEVVDLPHDAIISGQYSEDNAPKKQAYLPKNSTWYRKHFNLPAEWKGRNIWVYFEGIFRASNTYLNGQQLHYEDSGYTSFYVKLDNASNVFYGDGKENENVLVVYGTPNNGYSGWWYEGGGIYRHTYLVSADIIHLVPDGTYISMAVNGDIHAHDPNDISKGGYVDSVTFDVKMEVINEDTQEQKRYFQLTIFDADGKQVNVSGSPPNTFNAGEFMILEGTMALQKAEIWSPARPYVYTMKCDLWAGVATDTINVTFGIRTTKWDADKGFFLNGVHFTWRGFNNHNDFTGVGVAVPDRINLFRAQSMRAVGANSWRMSHNPPIPVMLDIMDNVGIIVWDENREFGNNSIWVANQRNMVRRDRNHPSVMAWSFCNEAGCNRGDAEGDIAAAFTAVSKEADPSRPVTANMNSHIGDGLTSHIDVQGFSHRSGSVFDDFHKQFPSMPTIGSECCSCRTQRGEDFPDNSKYILGNFNANCNKDETENQLNRTFVAGCMVWTLFDYYGEPSFGGWPHVSSAFGSIDLAGFAKASAYWYRSWWLYNGVHNHSTGGIDVPLNPPSLVNPGAEPSEDNPQDGYLVHIVEHWEENKAATTRTIHVYTNAPSAELFVNGKSQGVKELVWQGWAEWDSVSFAAGNLTATAIDDKKTVVATHTVLTTGEAKTIKAFIDVPSKETGTGSALLLNGQDAGMVGAALMDANGKIAHSSSLNVSFSIVSGPGRIIGVGNGDPTCHEPNQAPWRSAYHGLARAIIQVTQDHTTPNRERIIQIDSDGGQKTLIGDPKIPREPLDGIVVQVSAQGVGTDTVTIPVSTDTNDGVIPTARKSRQ</sequence>
<dbReference type="PANTHER" id="PTHR42732:SF1">
    <property type="entry name" value="BETA-MANNOSIDASE"/>
    <property type="match status" value="1"/>
</dbReference>
<proteinExistence type="inferred from homology"/>
<feature type="domain" description="DUF4982" evidence="8">
    <location>
        <begin position="745"/>
        <end position="798"/>
    </location>
</feature>
<keyword evidence="3" id="KW-0326">Glycosidase</keyword>
<evidence type="ECO:0000259" key="7">
    <source>
        <dbReference type="Pfam" id="PF02836"/>
    </source>
</evidence>
<keyword evidence="2" id="KW-0378">Hydrolase</keyword>
<dbReference type="GO" id="GO:0005975">
    <property type="term" value="P:carbohydrate metabolic process"/>
    <property type="evidence" value="ECO:0007669"/>
    <property type="project" value="InterPro"/>
</dbReference>
<dbReference type="Pfam" id="PF00703">
    <property type="entry name" value="Glyco_hydro_2"/>
    <property type="match status" value="1"/>
</dbReference>
<evidence type="ECO:0000256" key="3">
    <source>
        <dbReference type="ARBA" id="ARBA00023295"/>
    </source>
</evidence>
<dbReference type="InterPro" id="IPR013783">
    <property type="entry name" value="Ig-like_fold"/>
</dbReference>
<evidence type="ECO:0000256" key="5">
    <source>
        <dbReference type="SAM" id="SignalP"/>
    </source>
</evidence>
<feature type="domain" description="Glycoside hydrolase family 2 catalytic" evidence="7">
    <location>
        <begin position="419"/>
        <end position="562"/>
    </location>
</feature>
<dbReference type="InterPro" id="IPR040605">
    <property type="entry name" value="Glyco_hydro2_dom5"/>
</dbReference>
<accession>A0A1X7UFL9</accession>
<evidence type="ECO:0008006" key="12">
    <source>
        <dbReference type="Google" id="ProtNLM"/>
    </source>
</evidence>
<evidence type="ECO:0000256" key="1">
    <source>
        <dbReference type="ARBA" id="ARBA00007401"/>
    </source>
</evidence>
<name>A0A1X7UFL9_AMPQE</name>
<dbReference type="Gene3D" id="2.60.120.260">
    <property type="entry name" value="Galactose-binding domain-like"/>
    <property type="match status" value="1"/>
</dbReference>
<dbReference type="GO" id="GO:0004553">
    <property type="term" value="F:hydrolase activity, hydrolyzing O-glycosyl compounds"/>
    <property type="evidence" value="ECO:0007669"/>
    <property type="project" value="InterPro"/>
</dbReference>
<reference evidence="10" key="2">
    <citation type="submission" date="2017-05" db="UniProtKB">
        <authorList>
            <consortium name="EnsemblMetazoa"/>
        </authorList>
    </citation>
    <scope>IDENTIFICATION</scope>
</reference>
<protein>
    <recommendedName>
        <fullName evidence="12">Glycoside hydrolase family 2 protein</fullName>
    </recommendedName>
</protein>
<dbReference type="eggNOG" id="KOG2024">
    <property type="taxonomic scope" value="Eukaryota"/>
</dbReference>
<dbReference type="Pfam" id="PF16355">
    <property type="entry name" value="DUF4982"/>
    <property type="match status" value="1"/>
</dbReference>
<dbReference type="Gene3D" id="2.60.40.10">
    <property type="entry name" value="Immunoglobulins"/>
    <property type="match status" value="3"/>
</dbReference>
<dbReference type="Gene3D" id="3.20.20.80">
    <property type="entry name" value="Glycosidases"/>
    <property type="match status" value="1"/>
</dbReference>
<gene>
    <name evidence="10" type="primary">105313528</name>
</gene>
<keyword evidence="5" id="KW-0732">Signal</keyword>
<evidence type="ECO:0000313" key="11">
    <source>
        <dbReference type="Proteomes" id="UP000007879"/>
    </source>
</evidence>
<dbReference type="InterPro" id="IPR051913">
    <property type="entry name" value="GH2_Domain-Containing"/>
</dbReference>
<dbReference type="InterPro" id="IPR006102">
    <property type="entry name" value="Ig-like_GH2"/>
</dbReference>
<dbReference type="InterPro" id="IPR036156">
    <property type="entry name" value="Beta-gal/glucu_dom_sf"/>
</dbReference>
<evidence type="ECO:0000259" key="6">
    <source>
        <dbReference type="Pfam" id="PF00703"/>
    </source>
</evidence>
<dbReference type="PANTHER" id="PTHR42732">
    <property type="entry name" value="BETA-GALACTOSIDASE"/>
    <property type="match status" value="1"/>
</dbReference>
<dbReference type="OrthoDB" id="10069879at2759"/>
<dbReference type="InterPro" id="IPR017853">
    <property type="entry name" value="GH"/>
</dbReference>
<evidence type="ECO:0000256" key="4">
    <source>
        <dbReference type="SAM" id="MobiDB-lite"/>
    </source>
</evidence>
<dbReference type="InterPro" id="IPR006103">
    <property type="entry name" value="Glyco_hydro_2_cat"/>
</dbReference>
<evidence type="ECO:0000313" key="10">
    <source>
        <dbReference type="EnsemblMetazoa" id="Aqu2.1.26253_001"/>
    </source>
</evidence>
<dbReference type="SUPFAM" id="SSF51445">
    <property type="entry name" value="(Trans)glycosidases"/>
    <property type="match status" value="1"/>
</dbReference>
<evidence type="ECO:0000259" key="8">
    <source>
        <dbReference type="Pfam" id="PF16355"/>
    </source>
</evidence>
<feature type="chain" id="PRO_5010889206" description="Glycoside hydrolase family 2 protein" evidence="5">
    <location>
        <begin position="20"/>
        <end position="975"/>
    </location>
</feature>
<dbReference type="KEGG" id="aqu:105313528"/>
<dbReference type="SUPFAM" id="SSF49303">
    <property type="entry name" value="beta-Galactosidase/glucuronidase domain"/>
    <property type="match status" value="1"/>
</dbReference>
<dbReference type="InterPro" id="IPR008979">
    <property type="entry name" value="Galactose-bd-like_sf"/>
</dbReference>
<keyword evidence="11" id="KW-1185">Reference proteome</keyword>
<feature type="domain" description="Glycoside hydrolase family 2" evidence="9">
    <location>
        <begin position="830"/>
        <end position="905"/>
    </location>
</feature>
<comment type="similarity">
    <text evidence="1">Belongs to the glycosyl hydrolase 2 family.</text>
</comment>
<feature type="signal peptide" evidence="5">
    <location>
        <begin position="1"/>
        <end position="19"/>
    </location>
</feature>
<reference evidence="11" key="1">
    <citation type="journal article" date="2010" name="Nature">
        <title>The Amphimedon queenslandica genome and the evolution of animal complexity.</title>
        <authorList>
            <person name="Srivastava M."/>
            <person name="Simakov O."/>
            <person name="Chapman J."/>
            <person name="Fahey B."/>
            <person name="Gauthier M.E."/>
            <person name="Mitros T."/>
            <person name="Richards G.S."/>
            <person name="Conaco C."/>
            <person name="Dacre M."/>
            <person name="Hellsten U."/>
            <person name="Larroux C."/>
            <person name="Putnam N.H."/>
            <person name="Stanke M."/>
            <person name="Adamska M."/>
            <person name="Darling A."/>
            <person name="Degnan S.M."/>
            <person name="Oakley T.H."/>
            <person name="Plachetzki D.C."/>
            <person name="Zhai Y."/>
            <person name="Adamski M."/>
            <person name="Calcino A."/>
            <person name="Cummins S.F."/>
            <person name="Goodstein D.M."/>
            <person name="Harris C."/>
            <person name="Jackson D.J."/>
            <person name="Leys S.P."/>
            <person name="Shu S."/>
            <person name="Woodcroft B.J."/>
            <person name="Vervoort M."/>
            <person name="Kosik K.S."/>
            <person name="Manning G."/>
            <person name="Degnan B.M."/>
            <person name="Rokhsar D.S."/>
        </authorList>
    </citation>
    <scope>NUCLEOTIDE SEQUENCE [LARGE SCALE GENOMIC DNA]</scope>
</reference>
<dbReference type="InParanoid" id="A0A1X7UFL9"/>
<dbReference type="EnsemblMetazoa" id="Aqu2.1.26253_001">
    <property type="protein sequence ID" value="Aqu2.1.26253_001"/>
    <property type="gene ID" value="Aqu2.1.26253"/>
</dbReference>
<dbReference type="Pfam" id="PF18565">
    <property type="entry name" value="Glyco_hydro2_C5"/>
    <property type="match status" value="1"/>
</dbReference>
<dbReference type="Pfam" id="PF02836">
    <property type="entry name" value="Glyco_hydro_2_C"/>
    <property type="match status" value="1"/>
</dbReference>
<feature type="domain" description="Glycoside hydrolase family 2 immunoglobulin-like beta-sandwich" evidence="6">
    <location>
        <begin position="318"/>
        <end position="412"/>
    </location>
</feature>
<evidence type="ECO:0000256" key="2">
    <source>
        <dbReference type="ARBA" id="ARBA00022801"/>
    </source>
</evidence>
<organism evidence="10">
    <name type="scientific">Amphimedon queenslandica</name>
    <name type="common">Sponge</name>
    <dbReference type="NCBI Taxonomy" id="400682"/>
    <lineage>
        <taxon>Eukaryota</taxon>
        <taxon>Metazoa</taxon>
        <taxon>Porifera</taxon>
        <taxon>Demospongiae</taxon>
        <taxon>Heteroscleromorpha</taxon>
        <taxon>Haplosclerida</taxon>
        <taxon>Niphatidae</taxon>
        <taxon>Amphimedon</taxon>
    </lineage>
</organism>
<dbReference type="EnsemblMetazoa" id="XM_011407029.1">
    <property type="protein sequence ID" value="XP_011405331.1"/>
    <property type="gene ID" value="LOC105313528"/>
</dbReference>